<evidence type="ECO:0000313" key="1">
    <source>
        <dbReference type="EMBL" id="GAP03522.1"/>
    </source>
</evidence>
<organism evidence="1">
    <name type="scientific">Fructobacillus tropaeoli</name>
    <dbReference type="NCBI Taxonomy" id="709323"/>
    <lineage>
        <taxon>Bacteria</taxon>
        <taxon>Bacillati</taxon>
        <taxon>Bacillota</taxon>
        <taxon>Bacilli</taxon>
        <taxon>Lactobacillales</taxon>
        <taxon>Lactobacillaceae</taxon>
        <taxon>Fructobacillus</taxon>
    </lineage>
</organism>
<proteinExistence type="predicted"/>
<dbReference type="AlphaFoldDB" id="A0A3F3H082"/>
<name>A0A3F3H082_9LACO</name>
<dbReference type="Proteomes" id="UP000064514">
    <property type="component" value="Unassembled WGS sequence"/>
</dbReference>
<dbReference type="RefSeq" id="WP_059393061.1">
    <property type="nucleotide sequence ID" value="NZ_DF968078.1"/>
</dbReference>
<gene>
    <name evidence="1" type="ORF">FTRO_0010650</name>
</gene>
<protein>
    <submittedName>
        <fullName evidence="1">Uncharacterized protein</fullName>
    </submittedName>
</protein>
<dbReference type="EMBL" id="DF968078">
    <property type="protein sequence ID" value="GAP03522.1"/>
    <property type="molecule type" value="Genomic_DNA"/>
</dbReference>
<dbReference type="STRING" id="709323.GCA_001047135_00064"/>
<sequence length="373" mass="40032">MSFKINTFYNQALTAANNLLTNTVDAQDVLDAQTQGLKGIDASHVSGLSLDVQVQNAEKTLTDLQDSLTAAVTNDPNLLDRSKSARKLLLSSSLSKYTDKMNVALADSTTTGQTILDLLTAGEQELQKDRQSDDGQGASADQPLATQITAALQLVNQKSQGVQNEINQDDSLSQAQIDQQTATNQQVLQQAQTDLSGKTNAQALADRLQDALSDLNQIHVPNSVSLADQKSTAVANLDKLYGQIKDAIIADNTLTSSQKDQQLADLDHAKAQGDDKLNQSVRATELNAQIEPINQALSAAHVVGTAVDSQRQSQETWLDNQIQALTDRLSAQAVSSADETTLQETIRQTKASLQGQIQQAANADDLQAVQMFP</sequence>
<reference evidence="1" key="1">
    <citation type="journal article" date="2015" name="BMC Genomics">
        <title>Comparative genomics of Fructobacillus spp. and Leuconostoc spp. reveals niche-specific evolution of Fructobacillus spp.</title>
        <authorList>
            <person name="Endo A."/>
            <person name="Tanizawa Y."/>
            <person name="Tanaka N."/>
            <person name="Maeno S."/>
            <person name="Kumar H."/>
            <person name="Shiwa Y."/>
            <person name="Okada S."/>
            <person name="Yoshikawa H."/>
            <person name="Dicks L."/>
            <person name="Nakagawa J."/>
            <person name="Arita M."/>
        </authorList>
    </citation>
    <scope>NUCLEOTIDE SEQUENCE [LARGE SCALE GENOMIC DNA]</scope>
    <source>
        <strain evidence="1">F214-1</strain>
    </source>
</reference>
<accession>A0A3F3H082</accession>